<dbReference type="SUPFAM" id="SSF57850">
    <property type="entry name" value="RING/U-box"/>
    <property type="match status" value="1"/>
</dbReference>
<evidence type="ECO:0000256" key="1">
    <source>
        <dbReference type="ARBA" id="ARBA00022723"/>
    </source>
</evidence>
<evidence type="ECO:0000256" key="2">
    <source>
        <dbReference type="ARBA" id="ARBA00022771"/>
    </source>
</evidence>
<evidence type="ECO:0000259" key="7">
    <source>
        <dbReference type="PROSITE" id="PS50089"/>
    </source>
</evidence>
<feature type="region of interest" description="Disordered" evidence="5">
    <location>
        <begin position="333"/>
        <end position="419"/>
    </location>
</feature>
<name>A0ABP1QXW8_9HEXA</name>
<keyword evidence="6" id="KW-1133">Transmembrane helix</keyword>
<keyword evidence="6" id="KW-0472">Membrane</keyword>
<sequence>MVAFNWLFARLTCLTPIILIASIVQVEGRILVLSAFDDETVYVVREKAVVENSDSPSKGILILSMPLNACTPVVPAPPMPINATGTLAKNPENNTTLESFVNESFGWILLVSWSPENDCSLRTKAEHAIRAGYTALLLQDPSAFEIDTEPLSPLSALTATTVFDYGWTDVGVYACTIDPEDWNVLRRNFTNNDYYLSFEDSSSMSGWFTYFIVGILAIGAVFFTIGLSYVLVQLLVLILLWIRESIVSRIQQVRRDRRRRLPASQLKKIPIQQWNTDMLQDICSICLESFIVQDRVRILPCSHVFHQACIDPWLLKQRRKCPNCKRKIVFPDENRESDSSSDDERTPLLRRESSRRESESRISRQPDLTSQRVQVHNQQPVLSGIHRFIPPSTTPSNNGQSSTTEAVNTSGNPQLCSHESSINTSTEVGVTSPNGDQPDLKDSVDHLCARMESVGRKIKKKVKAHQASKLENDSSSDLSTSIQPVLAAVTIESNNIPDSDNEYPHAESQSQFSQQPSSSNNNAISNQCSTGALEVKVVPENPSPSHTLTNTENSNERGESSISSDLNA</sequence>
<dbReference type="Proteomes" id="UP001642540">
    <property type="component" value="Unassembled WGS sequence"/>
</dbReference>
<protein>
    <recommendedName>
        <fullName evidence="7">RING-type domain-containing protein</fullName>
    </recommendedName>
</protein>
<dbReference type="InterPro" id="IPR013083">
    <property type="entry name" value="Znf_RING/FYVE/PHD"/>
</dbReference>
<keyword evidence="9" id="KW-1185">Reference proteome</keyword>
<dbReference type="PROSITE" id="PS50089">
    <property type="entry name" value="ZF_RING_2"/>
    <property type="match status" value="1"/>
</dbReference>
<feature type="compositionally biased region" description="Polar residues" evidence="5">
    <location>
        <begin position="543"/>
        <end position="553"/>
    </location>
</feature>
<keyword evidence="3" id="KW-0862">Zinc</keyword>
<keyword evidence="1" id="KW-0479">Metal-binding</keyword>
<gene>
    <name evidence="8" type="ORF">ODALV1_LOCUS16335</name>
</gene>
<feature type="compositionally biased region" description="Polar residues" evidence="5">
    <location>
        <begin position="366"/>
        <end position="381"/>
    </location>
</feature>
<evidence type="ECO:0000313" key="9">
    <source>
        <dbReference type="Proteomes" id="UP001642540"/>
    </source>
</evidence>
<evidence type="ECO:0000256" key="4">
    <source>
        <dbReference type="PROSITE-ProRule" id="PRU00175"/>
    </source>
</evidence>
<dbReference type="Pfam" id="PF13639">
    <property type="entry name" value="zf-RING_2"/>
    <property type="match status" value="1"/>
</dbReference>
<dbReference type="SMART" id="SM00184">
    <property type="entry name" value="RING"/>
    <property type="match status" value="1"/>
</dbReference>
<dbReference type="InterPro" id="IPR001841">
    <property type="entry name" value="Znf_RING"/>
</dbReference>
<comment type="caution">
    <text evidence="8">The sequence shown here is derived from an EMBL/GenBank/DDBJ whole genome shotgun (WGS) entry which is preliminary data.</text>
</comment>
<dbReference type="PANTHER" id="PTHR45931">
    <property type="entry name" value="SI:CH211-59O9.10"/>
    <property type="match status" value="1"/>
</dbReference>
<dbReference type="Gene3D" id="3.30.40.10">
    <property type="entry name" value="Zinc/RING finger domain, C3HC4 (zinc finger)"/>
    <property type="match status" value="1"/>
</dbReference>
<accession>A0ABP1QXW8</accession>
<keyword evidence="6" id="KW-0812">Transmembrane</keyword>
<reference evidence="8 9" key="1">
    <citation type="submission" date="2024-08" db="EMBL/GenBank/DDBJ databases">
        <authorList>
            <person name="Cucini C."/>
            <person name="Frati F."/>
        </authorList>
    </citation>
    <scope>NUCLEOTIDE SEQUENCE [LARGE SCALE GENOMIC DNA]</scope>
</reference>
<dbReference type="EMBL" id="CAXLJM020000049">
    <property type="protein sequence ID" value="CAL8114150.1"/>
    <property type="molecule type" value="Genomic_DNA"/>
</dbReference>
<feature type="domain" description="RING-type" evidence="7">
    <location>
        <begin position="283"/>
        <end position="325"/>
    </location>
</feature>
<organism evidence="8 9">
    <name type="scientific">Orchesella dallaii</name>
    <dbReference type="NCBI Taxonomy" id="48710"/>
    <lineage>
        <taxon>Eukaryota</taxon>
        <taxon>Metazoa</taxon>
        <taxon>Ecdysozoa</taxon>
        <taxon>Arthropoda</taxon>
        <taxon>Hexapoda</taxon>
        <taxon>Collembola</taxon>
        <taxon>Entomobryomorpha</taxon>
        <taxon>Entomobryoidea</taxon>
        <taxon>Orchesellidae</taxon>
        <taxon>Orchesellinae</taxon>
        <taxon>Orchesella</taxon>
    </lineage>
</organism>
<evidence type="ECO:0000256" key="3">
    <source>
        <dbReference type="ARBA" id="ARBA00022833"/>
    </source>
</evidence>
<feature type="compositionally biased region" description="Basic and acidic residues" evidence="5">
    <location>
        <begin position="333"/>
        <end position="364"/>
    </location>
</feature>
<feature type="region of interest" description="Disordered" evidence="5">
    <location>
        <begin position="459"/>
        <end position="480"/>
    </location>
</feature>
<evidence type="ECO:0000256" key="6">
    <source>
        <dbReference type="SAM" id="Phobius"/>
    </source>
</evidence>
<keyword evidence="2 4" id="KW-0863">Zinc-finger</keyword>
<feature type="region of interest" description="Disordered" evidence="5">
    <location>
        <begin position="495"/>
        <end position="568"/>
    </location>
</feature>
<dbReference type="PANTHER" id="PTHR45931:SF3">
    <property type="entry name" value="RING ZINC FINGER-CONTAINING PROTEIN"/>
    <property type="match status" value="1"/>
</dbReference>
<evidence type="ECO:0000256" key="5">
    <source>
        <dbReference type="SAM" id="MobiDB-lite"/>
    </source>
</evidence>
<feature type="compositionally biased region" description="Polar residues" evidence="5">
    <location>
        <begin position="394"/>
        <end position="419"/>
    </location>
</feature>
<proteinExistence type="predicted"/>
<dbReference type="InterPro" id="IPR051834">
    <property type="entry name" value="RING_finger_E3_ligase"/>
</dbReference>
<feature type="transmembrane region" description="Helical" evidence="6">
    <location>
        <begin position="207"/>
        <end position="225"/>
    </location>
</feature>
<evidence type="ECO:0000313" key="8">
    <source>
        <dbReference type="EMBL" id="CAL8114150.1"/>
    </source>
</evidence>
<feature type="compositionally biased region" description="Low complexity" evidence="5">
    <location>
        <begin position="508"/>
        <end position="529"/>
    </location>
</feature>